<dbReference type="PANTHER" id="PTHR42681:SF1">
    <property type="entry name" value="MALONYL-COA-ACYL CARRIER PROTEIN TRANSACYLASE, MITOCHONDRIAL"/>
    <property type="match status" value="1"/>
</dbReference>
<evidence type="ECO:0000313" key="7">
    <source>
        <dbReference type="EMBL" id="RHY90472.1"/>
    </source>
</evidence>
<reference evidence="9 10" key="1">
    <citation type="submission" date="2018-08" db="EMBL/GenBank/DDBJ databases">
        <title>Aphanomyces genome sequencing and annotation.</title>
        <authorList>
            <person name="Minardi D."/>
            <person name="Oidtmann B."/>
            <person name="Van Der Giezen M."/>
            <person name="Studholme D.J."/>
        </authorList>
    </citation>
    <scope>NUCLEOTIDE SEQUENCE [LARGE SCALE GENOMIC DNA]</scope>
    <source>
        <strain evidence="8 9">Da</strain>
        <strain evidence="7 10">Sv</strain>
    </source>
</reference>
<evidence type="ECO:0000313" key="10">
    <source>
        <dbReference type="Proteomes" id="UP000285712"/>
    </source>
</evidence>
<keyword evidence="3" id="KW-0808">Transferase</keyword>
<feature type="domain" description="Malonyl-CoA:ACP transacylase (MAT)" evidence="6">
    <location>
        <begin position="11"/>
        <end position="326"/>
    </location>
</feature>
<proteinExistence type="inferred from homology"/>
<comment type="caution">
    <text evidence="7">The sequence shown here is derived from an EMBL/GenBank/DDBJ whole genome shotgun (WGS) entry which is preliminary data.</text>
</comment>
<evidence type="ECO:0000256" key="2">
    <source>
        <dbReference type="ARBA" id="ARBA00013258"/>
    </source>
</evidence>
<dbReference type="SMART" id="SM00827">
    <property type="entry name" value="PKS_AT"/>
    <property type="match status" value="1"/>
</dbReference>
<dbReference type="Gene3D" id="3.40.366.10">
    <property type="entry name" value="Malonyl-Coenzyme A Acyl Carrier Protein, domain 2"/>
    <property type="match status" value="1"/>
</dbReference>
<evidence type="ECO:0000256" key="4">
    <source>
        <dbReference type="ARBA" id="ARBA00023315"/>
    </source>
</evidence>
<keyword evidence="4" id="KW-0012">Acyltransferase</keyword>
<dbReference type="PANTHER" id="PTHR42681">
    <property type="entry name" value="MALONYL-COA-ACYL CARRIER PROTEIN TRANSACYLASE, MITOCHONDRIAL"/>
    <property type="match status" value="1"/>
</dbReference>
<dbReference type="InterPro" id="IPR001227">
    <property type="entry name" value="Ac_transferase_dom_sf"/>
</dbReference>
<name>A0A3R6X3S7_APHAT</name>
<dbReference type="EMBL" id="QUTH01002442">
    <property type="protein sequence ID" value="RHZ25995.1"/>
    <property type="molecule type" value="Genomic_DNA"/>
</dbReference>
<dbReference type="PIRSF" id="PIRSF000446">
    <property type="entry name" value="Mct"/>
    <property type="match status" value="1"/>
</dbReference>
<dbReference type="InterPro" id="IPR050858">
    <property type="entry name" value="Mal-CoA-ACP_Trans/PKS_FabD"/>
</dbReference>
<protein>
    <recommendedName>
        <fullName evidence="2">[acyl-carrier-protein] S-malonyltransferase</fullName>
        <ecNumber evidence="2">2.3.1.39</ecNumber>
    </recommendedName>
</protein>
<dbReference type="Pfam" id="PF00698">
    <property type="entry name" value="Acyl_transf_1"/>
    <property type="match status" value="1"/>
</dbReference>
<dbReference type="InterPro" id="IPR016035">
    <property type="entry name" value="Acyl_Trfase/lysoPLipase"/>
</dbReference>
<gene>
    <name evidence="7" type="ORF">DYB35_004028</name>
    <name evidence="8" type="ORF">DYB37_006024</name>
</gene>
<dbReference type="SUPFAM" id="SSF55048">
    <property type="entry name" value="Probable ACP-binding domain of malonyl-CoA ACP transacylase"/>
    <property type="match status" value="1"/>
</dbReference>
<comment type="catalytic activity">
    <reaction evidence="5">
        <text>holo-[ACP] + malonyl-CoA = malonyl-[ACP] + CoA</text>
        <dbReference type="Rhea" id="RHEA:41792"/>
        <dbReference type="Rhea" id="RHEA-COMP:9623"/>
        <dbReference type="Rhea" id="RHEA-COMP:9685"/>
        <dbReference type="ChEBI" id="CHEBI:57287"/>
        <dbReference type="ChEBI" id="CHEBI:57384"/>
        <dbReference type="ChEBI" id="CHEBI:64479"/>
        <dbReference type="ChEBI" id="CHEBI:78449"/>
        <dbReference type="EC" id="2.3.1.39"/>
    </reaction>
</comment>
<dbReference type="InterPro" id="IPR014043">
    <property type="entry name" value="Acyl_transferase_dom"/>
</dbReference>
<dbReference type="GO" id="GO:0004314">
    <property type="term" value="F:[acyl-carrier-protein] S-malonyltransferase activity"/>
    <property type="evidence" value="ECO:0007669"/>
    <property type="project" value="UniProtKB-EC"/>
</dbReference>
<dbReference type="AlphaFoldDB" id="A0A3R6X3S7"/>
<sequence>MMARRRWTSLVFTGQGSQRVGMLQDLLDQWPQHVNPLLEEAEAAMKRNLKTLMLQGPQDALTNTSIAQPAILTHSTAVLRILQREAGFDVASEVHSVLGHSLGQFTALVAAEALSFHDAIDLVHFRGNAMTKAIAGSDKGAMAALFPVDPAVANDICHSVHESTGLVCSVANYNSSKQVTVISGHFAAVEAAVAAAKSRKVRRAVLLDVSAPFHCALMQPAADALAAHLNTITFRPPIVPVVCNVSAVDMPGTDADAMRAALTAQVVQPVRWSESVDLCIHRTAPNDHTTFLELGYGGVLTGLIQQHAPTAATCTSMGTADDVRKWIAARELEA</sequence>
<dbReference type="Proteomes" id="UP000285712">
    <property type="component" value="Unassembled WGS sequence"/>
</dbReference>
<accession>A0A3R6X3S7</accession>
<evidence type="ECO:0000259" key="6">
    <source>
        <dbReference type="SMART" id="SM00827"/>
    </source>
</evidence>
<comment type="similarity">
    <text evidence="1">Belongs to the FabD family.</text>
</comment>
<dbReference type="Gene3D" id="3.30.70.250">
    <property type="entry name" value="Malonyl-CoA ACP transacylase, ACP-binding"/>
    <property type="match status" value="1"/>
</dbReference>
<evidence type="ECO:0000313" key="9">
    <source>
        <dbReference type="Proteomes" id="UP000285430"/>
    </source>
</evidence>
<dbReference type="SUPFAM" id="SSF52151">
    <property type="entry name" value="FabD/lysophospholipase-like"/>
    <property type="match status" value="1"/>
</dbReference>
<dbReference type="VEuPathDB" id="FungiDB:H257_00059"/>
<dbReference type="InterPro" id="IPR024925">
    <property type="entry name" value="Malonyl_CoA-ACP_transAc"/>
</dbReference>
<evidence type="ECO:0000256" key="1">
    <source>
        <dbReference type="ARBA" id="ARBA00008217"/>
    </source>
</evidence>
<evidence type="ECO:0000256" key="5">
    <source>
        <dbReference type="ARBA" id="ARBA00048462"/>
    </source>
</evidence>
<evidence type="ECO:0000313" key="8">
    <source>
        <dbReference type="EMBL" id="RHZ25995.1"/>
    </source>
</evidence>
<evidence type="ECO:0000256" key="3">
    <source>
        <dbReference type="ARBA" id="ARBA00022679"/>
    </source>
</evidence>
<dbReference type="EMBL" id="QUTG01003730">
    <property type="protein sequence ID" value="RHY90472.1"/>
    <property type="molecule type" value="Genomic_DNA"/>
</dbReference>
<dbReference type="GO" id="GO:0006633">
    <property type="term" value="P:fatty acid biosynthetic process"/>
    <property type="evidence" value="ECO:0007669"/>
    <property type="project" value="TreeGrafter"/>
</dbReference>
<dbReference type="EC" id="2.3.1.39" evidence="2"/>
<organism evidence="7 10">
    <name type="scientific">Aphanomyces astaci</name>
    <name type="common">Crayfish plague agent</name>
    <dbReference type="NCBI Taxonomy" id="112090"/>
    <lineage>
        <taxon>Eukaryota</taxon>
        <taxon>Sar</taxon>
        <taxon>Stramenopiles</taxon>
        <taxon>Oomycota</taxon>
        <taxon>Saprolegniomycetes</taxon>
        <taxon>Saprolegniales</taxon>
        <taxon>Verrucalvaceae</taxon>
        <taxon>Aphanomyces</taxon>
    </lineage>
</organism>
<dbReference type="Proteomes" id="UP000285430">
    <property type="component" value="Unassembled WGS sequence"/>
</dbReference>
<dbReference type="InterPro" id="IPR016036">
    <property type="entry name" value="Malonyl_transacylase_ACP-bd"/>
</dbReference>